<evidence type="ECO:0000313" key="12">
    <source>
        <dbReference type="Proteomes" id="UP000658720"/>
    </source>
</evidence>
<accession>A0ABR9VSA1</accession>
<keyword evidence="5 8" id="KW-0255">Endonuclease</keyword>
<feature type="binding site" evidence="8">
    <location>
        <position position="125"/>
    </location>
    <ligand>
        <name>Mg(2+)</name>
        <dbReference type="ChEBI" id="CHEBI:18420"/>
    </ligand>
</feature>
<dbReference type="Pfam" id="PF00035">
    <property type="entry name" value="dsrm"/>
    <property type="match status" value="1"/>
</dbReference>
<dbReference type="PANTHER" id="PTHR11207">
    <property type="entry name" value="RIBONUCLEASE III"/>
    <property type="match status" value="1"/>
</dbReference>
<sequence length="244" mass="27201">MSLLPHRQTQLKALLRRLGLTENDPVDWKLLDLALTHASQSPEENYQQLEFVGDAVVRLASAEVLMEHYPQTSVGEMSALRAILVSDRTLAGWGELYGLDRFLWITPAVLADKNGRVSLMADSFEALLGALYLSVGDLSLIRPWLSEHLRAKAVEIRQDPALHNYKEALQAWTQAHYKCLPEYRVEPLDQNLPQQSGFQATVWLGDQPLGSGSGPSKKSAEQAAAQQAYQEFIAKEILPISKIN</sequence>
<dbReference type="Proteomes" id="UP000658720">
    <property type="component" value="Unassembled WGS sequence"/>
</dbReference>
<dbReference type="Gene3D" id="3.30.160.20">
    <property type="match status" value="1"/>
</dbReference>
<feature type="binding site" evidence="8">
    <location>
        <position position="122"/>
    </location>
    <ligand>
        <name>Mg(2+)</name>
        <dbReference type="ChEBI" id="CHEBI:18420"/>
    </ligand>
</feature>
<evidence type="ECO:0000256" key="2">
    <source>
        <dbReference type="ARBA" id="ARBA00010183"/>
    </source>
</evidence>
<keyword evidence="7 8" id="KW-0694">RNA-binding</keyword>
<proteinExistence type="inferred from homology"/>
<feature type="domain" description="DRBM" evidence="9">
    <location>
        <begin position="164"/>
        <end position="234"/>
    </location>
</feature>
<comment type="subunit">
    <text evidence="8">Homodimer.</text>
</comment>
<keyword evidence="8" id="KW-0963">Cytoplasm</keyword>
<keyword evidence="6 8" id="KW-0378">Hydrolase</keyword>
<dbReference type="Pfam" id="PF14622">
    <property type="entry name" value="Ribonucleas_3_3"/>
    <property type="match status" value="1"/>
</dbReference>
<keyword evidence="8" id="KW-0479">Metal-binding</keyword>
<dbReference type="EMBL" id="JADEVV010000020">
    <property type="protein sequence ID" value="MBE9253916.1"/>
    <property type="molecule type" value="Genomic_DNA"/>
</dbReference>
<dbReference type="InterPro" id="IPR011907">
    <property type="entry name" value="RNase_III"/>
</dbReference>
<organism evidence="11 12">
    <name type="scientific">Synechocystis salina LEGE 00031</name>
    <dbReference type="NCBI Taxonomy" id="1828736"/>
    <lineage>
        <taxon>Bacteria</taxon>
        <taxon>Bacillati</taxon>
        <taxon>Cyanobacteriota</taxon>
        <taxon>Cyanophyceae</taxon>
        <taxon>Synechococcales</taxon>
        <taxon>Merismopediaceae</taxon>
        <taxon>Synechocystis</taxon>
    </lineage>
</organism>
<dbReference type="SMART" id="SM00358">
    <property type="entry name" value="DSRM"/>
    <property type="match status" value="1"/>
</dbReference>
<evidence type="ECO:0000259" key="10">
    <source>
        <dbReference type="PROSITE" id="PS50142"/>
    </source>
</evidence>
<evidence type="ECO:0000313" key="11">
    <source>
        <dbReference type="EMBL" id="MBE9253916.1"/>
    </source>
</evidence>
<comment type="caution">
    <text evidence="11">The sequence shown here is derived from an EMBL/GenBank/DDBJ whole genome shotgun (WGS) entry which is preliminary data.</text>
</comment>
<dbReference type="SMART" id="SM00535">
    <property type="entry name" value="RIBOc"/>
    <property type="match status" value="1"/>
</dbReference>
<dbReference type="SUPFAM" id="SSF54768">
    <property type="entry name" value="dsRNA-binding domain-like"/>
    <property type="match status" value="1"/>
</dbReference>
<keyword evidence="8" id="KW-0819">tRNA processing</keyword>
<keyword evidence="8" id="KW-0460">Magnesium</keyword>
<dbReference type="NCBIfam" id="TIGR02191">
    <property type="entry name" value="RNaseIII"/>
    <property type="match status" value="1"/>
</dbReference>
<evidence type="ECO:0000259" key="9">
    <source>
        <dbReference type="PROSITE" id="PS50137"/>
    </source>
</evidence>
<evidence type="ECO:0000256" key="6">
    <source>
        <dbReference type="ARBA" id="ARBA00022801"/>
    </source>
</evidence>
<keyword evidence="3 8" id="KW-0507">mRNA processing</keyword>
<dbReference type="InterPro" id="IPR000999">
    <property type="entry name" value="RNase_III_dom"/>
</dbReference>
<dbReference type="PROSITE" id="PS50142">
    <property type="entry name" value="RNASE_3_2"/>
    <property type="match status" value="1"/>
</dbReference>
<evidence type="ECO:0000256" key="5">
    <source>
        <dbReference type="ARBA" id="ARBA00022759"/>
    </source>
</evidence>
<dbReference type="PROSITE" id="PS50137">
    <property type="entry name" value="DS_RBD"/>
    <property type="match status" value="1"/>
</dbReference>
<dbReference type="HAMAP" id="MF_00104">
    <property type="entry name" value="RNase_III"/>
    <property type="match status" value="1"/>
</dbReference>
<evidence type="ECO:0000256" key="1">
    <source>
        <dbReference type="ARBA" id="ARBA00000109"/>
    </source>
</evidence>
<evidence type="ECO:0000256" key="8">
    <source>
        <dbReference type="HAMAP-Rule" id="MF_00104"/>
    </source>
</evidence>
<comment type="cofactor">
    <cofactor evidence="8">
        <name>Mg(2+)</name>
        <dbReference type="ChEBI" id="CHEBI:18420"/>
    </cofactor>
</comment>
<dbReference type="PANTHER" id="PTHR11207:SF0">
    <property type="entry name" value="RIBONUCLEASE 3"/>
    <property type="match status" value="1"/>
</dbReference>
<comment type="catalytic activity">
    <reaction evidence="1 8">
        <text>Endonucleolytic cleavage to 5'-phosphomonoester.</text>
        <dbReference type="EC" id="3.1.26.3"/>
    </reaction>
</comment>
<dbReference type="SUPFAM" id="SSF69065">
    <property type="entry name" value="RNase III domain-like"/>
    <property type="match status" value="1"/>
</dbReference>
<dbReference type="InterPro" id="IPR014720">
    <property type="entry name" value="dsRBD_dom"/>
</dbReference>
<dbReference type="PROSITE" id="PS00517">
    <property type="entry name" value="RNASE_3_1"/>
    <property type="match status" value="1"/>
</dbReference>
<dbReference type="InterPro" id="IPR036389">
    <property type="entry name" value="RNase_III_sf"/>
</dbReference>
<keyword evidence="4 8" id="KW-0540">Nuclease</keyword>
<feature type="active site" evidence="8">
    <location>
        <position position="54"/>
    </location>
</feature>
<evidence type="ECO:0000256" key="4">
    <source>
        <dbReference type="ARBA" id="ARBA00022722"/>
    </source>
</evidence>
<keyword evidence="12" id="KW-1185">Reference proteome</keyword>
<evidence type="ECO:0000256" key="7">
    <source>
        <dbReference type="ARBA" id="ARBA00022884"/>
    </source>
</evidence>
<dbReference type="EC" id="3.1.26.3" evidence="8"/>
<reference evidence="11 12" key="1">
    <citation type="submission" date="2020-10" db="EMBL/GenBank/DDBJ databases">
        <authorList>
            <person name="Castelo-Branco R."/>
            <person name="Eusebio N."/>
            <person name="Adriana R."/>
            <person name="Vieira A."/>
            <person name="Brugerolle De Fraissinette N."/>
            <person name="Rezende De Castro R."/>
            <person name="Schneider M.P."/>
            <person name="Vasconcelos V."/>
            <person name="Leao P.N."/>
        </authorList>
    </citation>
    <scope>NUCLEOTIDE SEQUENCE [LARGE SCALE GENOMIC DNA]</scope>
    <source>
        <strain evidence="11 12">LEGE 00031</strain>
    </source>
</reference>
<name>A0ABR9VSA1_9SYNC</name>
<keyword evidence="8" id="KW-0698">rRNA processing</keyword>
<gene>
    <name evidence="8 11" type="primary">rnc</name>
    <name evidence="11" type="ORF">IQ217_08680</name>
</gene>
<dbReference type="Gene3D" id="1.10.1520.10">
    <property type="entry name" value="Ribonuclease III domain"/>
    <property type="match status" value="1"/>
</dbReference>
<dbReference type="CDD" id="cd00593">
    <property type="entry name" value="RIBOc"/>
    <property type="match status" value="1"/>
</dbReference>
<dbReference type="GO" id="GO:0004525">
    <property type="term" value="F:ribonuclease III activity"/>
    <property type="evidence" value="ECO:0007669"/>
    <property type="project" value="UniProtKB-EC"/>
</dbReference>
<keyword evidence="8" id="KW-0699">rRNA-binding</keyword>
<comment type="function">
    <text evidence="8">Digests double-stranded RNA. Involved in the processing of primary rRNA transcript to yield the immediate precursors to the large and small rRNAs (23S and 16S). Processes some mRNAs, and tRNAs when they are encoded in the rRNA operon. Processes pre-crRNA and tracrRNA of type II CRISPR loci if present in the organism.</text>
</comment>
<feature type="binding site" evidence="8">
    <location>
        <position position="50"/>
    </location>
    <ligand>
        <name>Mg(2+)</name>
        <dbReference type="ChEBI" id="CHEBI:18420"/>
    </ligand>
</feature>
<comment type="similarity">
    <text evidence="2">Belongs to the ribonuclease III family.</text>
</comment>
<feature type="active site" evidence="8">
    <location>
        <position position="125"/>
    </location>
</feature>
<comment type="subcellular location">
    <subcellularLocation>
        <location evidence="8">Cytoplasm</location>
    </subcellularLocation>
</comment>
<feature type="domain" description="RNase III" evidence="10">
    <location>
        <begin position="11"/>
        <end position="136"/>
    </location>
</feature>
<protein>
    <recommendedName>
        <fullName evidence="8">Ribonuclease 3</fullName>
        <ecNumber evidence="8">3.1.26.3</ecNumber>
    </recommendedName>
    <alternativeName>
        <fullName evidence="8">Ribonuclease III</fullName>
        <shortName evidence="8">RNase III</shortName>
    </alternativeName>
</protein>
<evidence type="ECO:0000256" key="3">
    <source>
        <dbReference type="ARBA" id="ARBA00022664"/>
    </source>
</evidence>
<dbReference type="RefSeq" id="WP_194019643.1">
    <property type="nucleotide sequence ID" value="NZ_JADEVV010000020.1"/>
</dbReference>